<dbReference type="GO" id="GO:0008703">
    <property type="term" value="F:5-amino-6-(5-phosphoribosylamino)uracil reductase activity"/>
    <property type="evidence" value="ECO:0007669"/>
    <property type="project" value="InterPro"/>
</dbReference>
<dbReference type="RefSeq" id="WP_093954060.1">
    <property type="nucleotide sequence ID" value="NZ_NMUL01000078.1"/>
</dbReference>
<dbReference type="OrthoDB" id="7342392at2"/>
<dbReference type="Gene3D" id="3.40.430.10">
    <property type="entry name" value="Dihydrofolate Reductase, subunit A"/>
    <property type="match status" value="1"/>
</dbReference>
<comment type="caution">
    <text evidence="2">The sequence shown here is derived from an EMBL/GenBank/DDBJ whole genome shotgun (WGS) entry which is preliminary data.</text>
</comment>
<dbReference type="Proteomes" id="UP000215199">
    <property type="component" value="Unassembled WGS sequence"/>
</dbReference>
<dbReference type="PANTHER" id="PTHR38011:SF2">
    <property type="entry name" value="BIFUNCTIONAL DEAMINASE-REDUCTASE DOMAIN PROTEIN"/>
    <property type="match status" value="1"/>
</dbReference>
<dbReference type="PANTHER" id="PTHR38011">
    <property type="entry name" value="DIHYDROFOLATE REDUCTASE FAMILY PROTEIN (AFU_ORTHOLOGUE AFUA_8G06820)"/>
    <property type="match status" value="1"/>
</dbReference>
<dbReference type="InterPro" id="IPR050765">
    <property type="entry name" value="Riboflavin_Biosynth_HTPR"/>
</dbReference>
<gene>
    <name evidence="2" type="ORF">CF165_46775</name>
</gene>
<dbReference type="EMBL" id="NMUL01000078">
    <property type="protein sequence ID" value="OXM59599.1"/>
    <property type="molecule type" value="Genomic_DNA"/>
</dbReference>
<evidence type="ECO:0000313" key="2">
    <source>
        <dbReference type="EMBL" id="OXM59599.1"/>
    </source>
</evidence>
<dbReference type="InterPro" id="IPR002734">
    <property type="entry name" value="RibDG_C"/>
</dbReference>
<proteinExistence type="predicted"/>
<dbReference type="Pfam" id="PF01872">
    <property type="entry name" value="RibD_C"/>
    <property type="match status" value="1"/>
</dbReference>
<dbReference type="AlphaFoldDB" id="A0A229SLH2"/>
<dbReference type="SUPFAM" id="SSF53597">
    <property type="entry name" value="Dihydrofolate reductase-like"/>
    <property type="match status" value="1"/>
</dbReference>
<name>A0A229SLH2_9PSEU</name>
<dbReference type="GO" id="GO:0009231">
    <property type="term" value="P:riboflavin biosynthetic process"/>
    <property type="evidence" value="ECO:0007669"/>
    <property type="project" value="InterPro"/>
</dbReference>
<evidence type="ECO:0000259" key="1">
    <source>
        <dbReference type="Pfam" id="PF01872"/>
    </source>
</evidence>
<accession>A0A229SLH2</accession>
<organism evidence="2 3">
    <name type="scientific">Amycolatopsis vastitatis</name>
    <dbReference type="NCBI Taxonomy" id="1905142"/>
    <lineage>
        <taxon>Bacteria</taxon>
        <taxon>Bacillati</taxon>
        <taxon>Actinomycetota</taxon>
        <taxon>Actinomycetes</taxon>
        <taxon>Pseudonocardiales</taxon>
        <taxon>Pseudonocardiaceae</taxon>
        <taxon>Amycolatopsis</taxon>
    </lineage>
</organism>
<dbReference type="InterPro" id="IPR024072">
    <property type="entry name" value="DHFR-like_dom_sf"/>
</dbReference>
<keyword evidence="3" id="KW-1185">Reference proteome</keyword>
<reference evidence="3" key="1">
    <citation type="submission" date="2017-07" db="EMBL/GenBank/DDBJ databases">
        <title>Comparative genome mining reveals phylogenetic distribution patterns of secondary metabolites in Amycolatopsis.</title>
        <authorList>
            <person name="Adamek M."/>
            <person name="Alanjary M."/>
            <person name="Sales-Ortells H."/>
            <person name="Goodfellow M."/>
            <person name="Bull A.T."/>
            <person name="Kalinowski J."/>
            <person name="Ziemert N."/>
        </authorList>
    </citation>
    <scope>NUCLEOTIDE SEQUENCE [LARGE SCALE GENOMIC DNA]</scope>
    <source>
        <strain evidence="3">H5</strain>
    </source>
</reference>
<protein>
    <submittedName>
        <fullName evidence="2">Deaminase</fullName>
    </submittedName>
</protein>
<sequence length="197" mass="21377">MDIVVVNHVTLDGVMQGPGWPEEDTRGGFTHGGWADADTDDVMLKAWGEEMNDSSGFLFGRRTYEGIMSYWNKKGGAFRDSLNSARKYVVSESLSEPLEWPNSTLISGDVPARIAELKEEPGDDLHIMGSGKLIQSLGAHDLIDKYVLSIHALVLGTGLRLFEEGFVPTAFKLAGTTTTTTGVVIATFTNGTRPKTP</sequence>
<evidence type="ECO:0000313" key="3">
    <source>
        <dbReference type="Proteomes" id="UP000215199"/>
    </source>
</evidence>
<feature type="domain" description="Bacterial bifunctional deaminase-reductase C-terminal" evidence="1">
    <location>
        <begin position="4"/>
        <end position="184"/>
    </location>
</feature>